<evidence type="ECO:0000256" key="2">
    <source>
        <dbReference type="ARBA" id="ARBA00008048"/>
    </source>
</evidence>
<reference evidence="6" key="1">
    <citation type="submission" date="2022-01" db="EMBL/GenBank/DDBJ databases">
        <title>Genome Sequence Resource for Two Populations of Ditylenchus destructor, the Migratory Endoparasitic Phytonematode.</title>
        <authorList>
            <person name="Zhang H."/>
            <person name="Lin R."/>
            <person name="Xie B."/>
        </authorList>
    </citation>
    <scope>NUCLEOTIDE SEQUENCE</scope>
    <source>
        <strain evidence="6">BazhouSP</strain>
    </source>
</reference>
<evidence type="ECO:0000256" key="3">
    <source>
        <dbReference type="ARBA" id="ARBA00023015"/>
    </source>
</evidence>
<organism evidence="6 7">
    <name type="scientific">Ditylenchus destructor</name>
    <dbReference type="NCBI Taxonomy" id="166010"/>
    <lineage>
        <taxon>Eukaryota</taxon>
        <taxon>Metazoa</taxon>
        <taxon>Ecdysozoa</taxon>
        <taxon>Nematoda</taxon>
        <taxon>Chromadorea</taxon>
        <taxon>Rhabditida</taxon>
        <taxon>Tylenchina</taxon>
        <taxon>Tylenchomorpha</taxon>
        <taxon>Sphaerularioidea</taxon>
        <taxon>Anguinidae</taxon>
        <taxon>Anguininae</taxon>
        <taxon>Ditylenchus</taxon>
    </lineage>
</organism>
<accession>A0AAD4MVC2</accession>
<proteinExistence type="inferred from homology"/>
<dbReference type="GO" id="GO:0016592">
    <property type="term" value="C:mediator complex"/>
    <property type="evidence" value="ECO:0007669"/>
    <property type="project" value="InterPro"/>
</dbReference>
<comment type="subcellular location">
    <subcellularLocation>
        <location evidence="1">Nucleus</location>
    </subcellularLocation>
</comment>
<dbReference type="InterPro" id="IPR021627">
    <property type="entry name" value="Mediator_Med27"/>
</dbReference>
<comment type="caution">
    <text evidence="6">The sequence shown here is derived from an EMBL/GenBank/DDBJ whole genome shotgun (WGS) entry which is preliminary data.</text>
</comment>
<gene>
    <name evidence="6" type="ORF">DdX_12548</name>
</gene>
<keyword evidence="7" id="KW-1185">Reference proteome</keyword>
<evidence type="ECO:0000256" key="4">
    <source>
        <dbReference type="ARBA" id="ARBA00023163"/>
    </source>
</evidence>
<name>A0AAD4MVC2_9BILA</name>
<protein>
    <submittedName>
        <fullName evidence="6">Mediator complex subunit 27 domain-containing protein</fullName>
    </submittedName>
</protein>
<keyword evidence="5" id="KW-0539">Nucleus</keyword>
<dbReference type="Proteomes" id="UP001201812">
    <property type="component" value="Unassembled WGS sequence"/>
</dbReference>
<sequence length="353" mass="40993">MMQSGTAPISNNPVDAQFEPLYNLANRCMQSVRSIRSLVLQTHEFISAGFENEAGLAEYKAKLAKYGKDIEDEYDKLEAEAKQLPSQTPAFTMANRLNNFLLDVASNGQSMETYLNARDAFDWSQTTNEYVTYVYEFLKPSQGNQRARRTHTGPSHTEKMPQITIHSALENPHRRFEEVFQQYITTGQRENTQRLKFAYKYLERSTISSVLEVKLFSHPSKDYMTVDKQPVCMLKFLLLVNNGVVEYIQFIAPHEDWTYLEINRRQLDLSAESRYEVYRQLTIQCNIVLNIIASQFSYDKNGIGFLLNYVFKFNTLDNVCRECKKILKDFLPPTICNTQTRDGKRAFYHFACK</sequence>
<evidence type="ECO:0000313" key="6">
    <source>
        <dbReference type="EMBL" id="KAI1707172.1"/>
    </source>
</evidence>
<dbReference type="EMBL" id="JAKKPZ010000042">
    <property type="protein sequence ID" value="KAI1707172.1"/>
    <property type="molecule type" value="Genomic_DNA"/>
</dbReference>
<dbReference type="AlphaFoldDB" id="A0AAD4MVC2"/>
<evidence type="ECO:0000313" key="7">
    <source>
        <dbReference type="Proteomes" id="UP001201812"/>
    </source>
</evidence>
<keyword evidence="3" id="KW-0805">Transcription regulation</keyword>
<evidence type="ECO:0000256" key="5">
    <source>
        <dbReference type="ARBA" id="ARBA00023242"/>
    </source>
</evidence>
<evidence type="ECO:0000256" key="1">
    <source>
        <dbReference type="ARBA" id="ARBA00004123"/>
    </source>
</evidence>
<comment type="similarity">
    <text evidence="2">Belongs to the Mediator complex subunit 27 family.</text>
</comment>
<dbReference type="Pfam" id="PF11571">
    <property type="entry name" value="Med27"/>
    <property type="match status" value="1"/>
</dbReference>
<keyword evidence="4" id="KW-0804">Transcription</keyword>